<dbReference type="InParanoid" id="B8LWS9"/>
<dbReference type="OMA" id="DPSYECY"/>
<organism evidence="2 3">
    <name type="scientific">Talaromyces stipitatus (strain ATCC 10500 / CBS 375.48 / QM 6759 / NRRL 1006)</name>
    <name type="common">Penicillium stipitatum</name>
    <dbReference type="NCBI Taxonomy" id="441959"/>
    <lineage>
        <taxon>Eukaryota</taxon>
        <taxon>Fungi</taxon>
        <taxon>Dikarya</taxon>
        <taxon>Ascomycota</taxon>
        <taxon>Pezizomycotina</taxon>
        <taxon>Eurotiomycetes</taxon>
        <taxon>Eurotiomycetidae</taxon>
        <taxon>Eurotiales</taxon>
        <taxon>Trichocomaceae</taxon>
        <taxon>Talaromyces</taxon>
        <taxon>Talaromyces sect. Talaromyces</taxon>
    </lineage>
</organism>
<dbReference type="PhylomeDB" id="B8LWS9"/>
<feature type="region of interest" description="Disordered" evidence="1">
    <location>
        <begin position="95"/>
        <end position="152"/>
    </location>
</feature>
<dbReference type="Gene3D" id="3.30.160.20">
    <property type="match status" value="1"/>
</dbReference>
<name>B8LWS9_TALSN</name>
<reference evidence="3" key="1">
    <citation type="journal article" date="2015" name="Genome Announc.">
        <title>Genome sequence of the AIDS-associated pathogen Penicillium marneffei (ATCC18224) and its near taxonomic relative Talaromyces stipitatus (ATCC10500).</title>
        <authorList>
            <person name="Nierman W.C."/>
            <person name="Fedorova-Abrams N.D."/>
            <person name="Andrianopoulos A."/>
        </authorList>
    </citation>
    <scope>NUCLEOTIDE SEQUENCE [LARGE SCALE GENOMIC DNA]</scope>
    <source>
        <strain evidence="3">ATCC 10500 / CBS 375.48 / QM 6759 / NRRL 1006</strain>
    </source>
</reference>
<dbReference type="VEuPathDB" id="FungiDB:TSTA_078350"/>
<dbReference type="AlphaFoldDB" id="B8LWS9"/>
<gene>
    <name evidence="2" type="ORF">TSTA_078350</name>
</gene>
<dbReference type="SUPFAM" id="SSF54768">
    <property type="entry name" value="dsRNA-binding domain-like"/>
    <property type="match status" value="1"/>
</dbReference>
<sequence>MYYILYLASLCKRRHWSEPHYDSFQSSTGYTCVVRVNNREYKTDSICESEVMARENAAMRAYLICRNFSVNDGMYPAGHDHGGVLQGVPVAIGTGRGSSSHRVSARYGHDESDSTSVSGGSSPESHDGARLMSRDHHDRRQGIAPRALAYRY</sequence>
<dbReference type="RefSeq" id="XP_002341863.1">
    <property type="nucleotide sequence ID" value="XM_002341822.1"/>
</dbReference>
<dbReference type="GeneID" id="8110188"/>
<dbReference type="OrthoDB" id="5274873at2759"/>
<evidence type="ECO:0008006" key="4">
    <source>
        <dbReference type="Google" id="ProtNLM"/>
    </source>
</evidence>
<evidence type="ECO:0000313" key="2">
    <source>
        <dbReference type="EMBL" id="EED24476.1"/>
    </source>
</evidence>
<accession>B8LWS9</accession>
<protein>
    <recommendedName>
        <fullName evidence="4">DRBM domain-containing protein</fullName>
    </recommendedName>
</protein>
<feature type="compositionally biased region" description="Basic and acidic residues" evidence="1">
    <location>
        <begin position="124"/>
        <end position="141"/>
    </location>
</feature>
<dbReference type="Proteomes" id="UP000001745">
    <property type="component" value="Unassembled WGS sequence"/>
</dbReference>
<dbReference type="EMBL" id="EQ962652">
    <property type="protein sequence ID" value="EED24476.1"/>
    <property type="molecule type" value="Genomic_DNA"/>
</dbReference>
<keyword evidence="3" id="KW-1185">Reference proteome</keyword>
<evidence type="ECO:0000256" key="1">
    <source>
        <dbReference type="SAM" id="MobiDB-lite"/>
    </source>
</evidence>
<dbReference type="eggNOG" id="ENOG502SBG2">
    <property type="taxonomic scope" value="Eukaryota"/>
</dbReference>
<evidence type="ECO:0000313" key="3">
    <source>
        <dbReference type="Proteomes" id="UP000001745"/>
    </source>
</evidence>
<feature type="compositionally biased region" description="Low complexity" evidence="1">
    <location>
        <begin position="114"/>
        <end position="123"/>
    </location>
</feature>
<proteinExistence type="predicted"/>
<dbReference type="HOGENOM" id="CLU_099958_1_0_1"/>